<evidence type="ECO:0000259" key="9">
    <source>
        <dbReference type="Pfam" id="PF08544"/>
    </source>
</evidence>
<evidence type="ECO:0000313" key="12">
    <source>
        <dbReference type="Proteomes" id="UP001589613"/>
    </source>
</evidence>
<evidence type="ECO:0000256" key="4">
    <source>
        <dbReference type="ARBA" id="ARBA00022777"/>
    </source>
</evidence>
<dbReference type="EMBL" id="JBHMAX010000020">
    <property type="protein sequence ID" value="MFB9732563.1"/>
    <property type="molecule type" value="Genomic_DNA"/>
</dbReference>
<name>A0ABV5V421_9MICO</name>
<comment type="caution">
    <text evidence="11">The sequence shown here is derived from an EMBL/GenBank/DDBJ whole genome shotgun (WGS) entry which is preliminary data.</text>
</comment>
<evidence type="ECO:0000259" key="10">
    <source>
        <dbReference type="Pfam" id="PF10509"/>
    </source>
</evidence>
<dbReference type="InterPro" id="IPR006206">
    <property type="entry name" value="Mevalonate/galactokinase"/>
</dbReference>
<dbReference type="RefSeq" id="WP_238330541.1">
    <property type="nucleotide sequence ID" value="NZ_JBHMAX010000020.1"/>
</dbReference>
<keyword evidence="12" id="KW-1185">Reference proteome</keyword>
<sequence>MSTRGARGAGPLTWLEPAVDTDVADSLSTQFLDRFGDLPDGVWAAPGRVNLVGEHTDYNGGYALPLALPHRTYAAVRRRDDGLLRVASLQAPHGWEGPVTTVRQGSPDGWAAYVAGVASVLAERAGAAEVGMDVLVDGHVPLGAGLSSSAALSCSAGLALRDLVPQLDGLSEAELVGVCVRAENEVAGAATGGMDQTVSLRAVDEHLLLLDARDRSVVPVAWTLPDHELLVVDTRVHHALGDGQYERRRRTCEEAAAALGVGSLRELDPEVLDRDWERPAGPARVLHGIPDALPRVRHVLTENERVLDLVAALREQDVARVGSLMTASHASLRDDYEVSCPELDLTVEAALGAGAPGARMTGGGFGGSAVVLVARTEVEQVAESVAQAFAREGLDAPAFLHAVPGPPAHRVR</sequence>
<comment type="similarity">
    <text evidence="1">Belongs to the GHMP kinase family. GalK subfamily.</text>
</comment>
<evidence type="ECO:0000256" key="7">
    <source>
        <dbReference type="NCBIfam" id="TIGR00131"/>
    </source>
</evidence>
<dbReference type="PANTHER" id="PTHR10457:SF7">
    <property type="entry name" value="GALACTOKINASE-RELATED"/>
    <property type="match status" value="1"/>
</dbReference>
<feature type="domain" description="GHMP kinase N-terminal" evidence="8">
    <location>
        <begin position="113"/>
        <end position="200"/>
    </location>
</feature>
<keyword evidence="6" id="KW-0119">Carbohydrate metabolism</keyword>
<dbReference type="InterPro" id="IPR014721">
    <property type="entry name" value="Ribsml_uS5_D2-typ_fold_subgr"/>
</dbReference>
<reference evidence="11 12" key="1">
    <citation type="submission" date="2024-09" db="EMBL/GenBank/DDBJ databases">
        <authorList>
            <person name="Sun Q."/>
            <person name="Mori K."/>
        </authorList>
    </citation>
    <scope>NUCLEOTIDE SEQUENCE [LARGE SCALE GENOMIC DNA]</scope>
    <source>
        <strain evidence="11 12">JCM 12763</strain>
    </source>
</reference>
<dbReference type="Proteomes" id="UP001589613">
    <property type="component" value="Unassembled WGS sequence"/>
</dbReference>
<dbReference type="Pfam" id="PF00288">
    <property type="entry name" value="GHMP_kinases_N"/>
    <property type="match status" value="1"/>
</dbReference>
<keyword evidence="6" id="KW-0299">Galactose metabolism</keyword>
<evidence type="ECO:0000313" key="11">
    <source>
        <dbReference type="EMBL" id="MFB9732563.1"/>
    </source>
</evidence>
<dbReference type="PIRSF" id="PIRSF000530">
    <property type="entry name" value="Galactokinase"/>
    <property type="match status" value="1"/>
</dbReference>
<evidence type="ECO:0000256" key="1">
    <source>
        <dbReference type="ARBA" id="ARBA00006566"/>
    </source>
</evidence>
<dbReference type="InterPro" id="IPR020568">
    <property type="entry name" value="Ribosomal_Su5_D2-typ_SF"/>
</dbReference>
<dbReference type="SUPFAM" id="SSF54211">
    <property type="entry name" value="Ribosomal protein S5 domain 2-like"/>
    <property type="match status" value="1"/>
</dbReference>
<keyword evidence="2 11" id="KW-0808">Transferase</keyword>
<dbReference type="PROSITE" id="PS00627">
    <property type="entry name" value="GHMP_KINASES_ATP"/>
    <property type="match status" value="1"/>
</dbReference>
<gene>
    <name evidence="11" type="primary">galK</name>
    <name evidence="11" type="ORF">ACFFN0_10975</name>
</gene>
<dbReference type="EC" id="2.7.1.6" evidence="7"/>
<keyword evidence="3" id="KW-0547">Nucleotide-binding</keyword>
<dbReference type="Gene3D" id="3.30.230.10">
    <property type="match status" value="1"/>
</dbReference>
<feature type="domain" description="Galactokinase N-terminal" evidence="10">
    <location>
        <begin position="30"/>
        <end position="78"/>
    </location>
</feature>
<dbReference type="NCBIfam" id="TIGR00131">
    <property type="entry name" value="gal_kin"/>
    <property type="match status" value="1"/>
</dbReference>
<dbReference type="InterPro" id="IPR019539">
    <property type="entry name" value="GalKase_N"/>
</dbReference>
<dbReference type="InterPro" id="IPR006203">
    <property type="entry name" value="GHMP_knse_ATP-bd_CS"/>
</dbReference>
<evidence type="ECO:0000256" key="6">
    <source>
        <dbReference type="ARBA" id="ARBA00023144"/>
    </source>
</evidence>
<dbReference type="Pfam" id="PF08544">
    <property type="entry name" value="GHMP_kinases_C"/>
    <property type="match status" value="1"/>
</dbReference>
<keyword evidence="5" id="KW-0067">ATP-binding</keyword>
<organism evidence="11 12">
    <name type="scientific">Ornithinimicrobium kibberense</name>
    <dbReference type="NCBI Taxonomy" id="282060"/>
    <lineage>
        <taxon>Bacteria</taxon>
        <taxon>Bacillati</taxon>
        <taxon>Actinomycetota</taxon>
        <taxon>Actinomycetes</taxon>
        <taxon>Micrococcales</taxon>
        <taxon>Ornithinimicrobiaceae</taxon>
        <taxon>Ornithinimicrobium</taxon>
    </lineage>
</organism>
<protein>
    <recommendedName>
        <fullName evidence="7">Galactokinase</fullName>
        <ecNumber evidence="7">2.7.1.6</ecNumber>
    </recommendedName>
</protein>
<keyword evidence="4" id="KW-0418">Kinase</keyword>
<dbReference type="PRINTS" id="PR00473">
    <property type="entry name" value="GALCTOKINASE"/>
</dbReference>
<dbReference type="InterPro" id="IPR036554">
    <property type="entry name" value="GHMP_kinase_C_sf"/>
</dbReference>
<dbReference type="PANTHER" id="PTHR10457">
    <property type="entry name" value="MEVALONATE KINASE/GALACTOKINASE"/>
    <property type="match status" value="1"/>
</dbReference>
<evidence type="ECO:0000259" key="8">
    <source>
        <dbReference type="Pfam" id="PF00288"/>
    </source>
</evidence>
<dbReference type="Gene3D" id="3.30.70.890">
    <property type="entry name" value="GHMP kinase, C-terminal domain"/>
    <property type="match status" value="1"/>
</dbReference>
<dbReference type="SUPFAM" id="SSF55060">
    <property type="entry name" value="GHMP Kinase, C-terminal domain"/>
    <property type="match status" value="1"/>
</dbReference>
<evidence type="ECO:0000256" key="5">
    <source>
        <dbReference type="ARBA" id="ARBA00022840"/>
    </source>
</evidence>
<evidence type="ECO:0000256" key="3">
    <source>
        <dbReference type="ARBA" id="ARBA00022741"/>
    </source>
</evidence>
<dbReference type="InterPro" id="IPR006204">
    <property type="entry name" value="GHMP_kinase_N_dom"/>
</dbReference>
<dbReference type="InterPro" id="IPR000705">
    <property type="entry name" value="Galactokinase"/>
</dbReference>
<accession>A0ABV5V421</accession>
<dbReference type="Pfam" id="PF10509">
    <property type="entry name" value="GalKase_gal_bdg"/>
    <property type="match status" value="1"/>
</dbReference>
<dbReference type="InterPro" id="IPR013750">
    <property type="entry name" value="GHMP_kinase_C_dom"/>
</dbReference>
<feature type="domain" description="GHMP kinase C-terminal" evidence="9">
    <location>
        <begin position="310"/>
        <end position="389"/>
    </location>
</feature>
<dbReference type="PRINTS" id="PR00959">
    <property type="entry name" value="MEVGALKINASE"/>
</dbReference>
<evidence type="ECO:0000256" key="2">
    <source>
        <dbReference type="ARBA" id="ARBA00022679"/>
    </source>
</evidence>
<dbReference type="GO" id="GO:0004335">
    <property type="term" value="F:galactokinase activity"/>
    <property type="evidence" value="ECO:0007669"/>
    <property type="project" value="UniProtKB-EC"/>
</dbReference>
<proteinExistence type="inferred from homology"/>